<dbReference type="Gene3D" id="3.20.20.80">
    <property type="entry name" value="Glycosidases"/>
    <property type="match status" value="1"/>
</dbReference>
<dbReference type="Gene3D" id="2.60.40.10">
    <property type="entry name" value="Immunoglobulins"/>
    <property type="match status" value="1"/>
</dbReference>
<evidence type="ECO:0000256" key="9">
    <source>
        <dbReference type="ARBA" id="ARBA00023277"/>
    </source>
</evidence>
<comment type="catalytic activity">
    <reaction evidence="1 10">
        <text>Transfers a segment of a (1-&gt;4)-alpha-D-glucan chain to a primary hydroxy group in a similar glucan chain.</text>
        <dbReference type="EC" id="2.4.1.18"/>
    </reaction>
</comment>
<dbReference type="InterPro" id="IPR006407">
    <property type="entry name" value="GlgB"/>
</dbReference>
<comment type="subunit">
    <text evidence="10">Monomer.</text>
</comment>
<dbReference type="InterPro" id="IPR006048">
    <property type="entry name" value="A-amylase/branching_C"/>
</dbReference>
<evidence type="ECO:0000313" key="12">
    <source>
        <dbReference type="EMBL" id="MFC3607395.1"/>
    </source>
</evidence>
<accession>A0ABV7T509</accession>
<evidence type="ECO:0000256" key="5">
    <source>
        <dbReference type="ARBA" id="ARBA00022600"/>
    </source>
</evidence>
<dbReference type="InterPro" id="IPR004193">
    <property type="entry name" value="Glyco_hydro_13_N"/>
</dbReference>
<protein>
    <recommendedName>
        <fullName evidence="10">1,4-alpha-glucan branching enzyme GlgB</fullName>
        <ecNumber evidence="10">2.4.1.18</ecNumber>
    </recommendedName>
    <alternativeName>
        <fullName evidence="10">1,4-alpha-D-glucan:1,4-alpha-D-glucan 6-glucosyl-transferase</fullName>
    </alternativeName>
    <alternativeName>
        <fullName evidence="10">Alpha-(1-&gt;4)-glucan branching enzyme</fullName>
    </alternativeName>
    <alternativeName>
        <fullName evidence="10">Glycogen branching enzyme</fullName>
        <shortName evidence="10">BE</shortName>
    </alternativeName>
</protein>
<dbReference type="InterPro" id="IPR013783">
    <property type="entry name" value="Ig-like_fold"/>
</dbReference>
<dbReference type="InterPro" id="IPR044143">
    <property type="entry name" value="GlgB_N_E_set_prok"/>
</dbReference>
<dbReference type="SUPFAM" id="SSF51445">
    <property type="entry name" value="(Trans)glycosidases"/>
    <property type="match status" value="1"/>
</dbReference>
<comment type="similarity">
    <text evidence="4 10">Belongs to the glycosyl hydrolase 13 family. GlgB subfamily.</text>
</comment>
<comment type="function">
    <text evidence="2 10">Catalyzes the formation of the alpha-1,6-glucosidic linkages in glycogen by scission of a 1,4-alpha-linked oligosaccharide from growing alpha-1,4-glucan chains and the subsequent attachment of the oligosaccharide to the alpha-1,6 position.</text>
</comment>
<dbReference type="InterPro" id="IPR037439">
    <property type="entry name" value="Branching_enzy"/>
</dbReference>
<feature type="active site" description="Proton donor" evidence="10">
    <location>
        <position position="471"/>
    </location>
</feature>
<dbReference type="PIRSF" id="PIRSF000463">
    <property type="entry name" value="GlgB"/>
    <property type="match status" value="1"/>
</dbReference>
<evidence type="ECO:0000256" key="1">
    <source>
        <dbReference type="ARBA" id="ARBA00000826"/>
    </source>
</evidence>
<dbReference type="EC" id="2.4.1.18" evidence="10"/>
<dbReference type="InterPro" id="IPR054169">
    <property type="entry name" value="GlgB_N"/>
</dbReference>
<dbReference type="InterPro" id="IPR017853">
    <property type="entry name" value="GH"/>
</dbReference>
<dbReference type="Pfam" id="PF22019">
    <property type="entry name" value="GlgB_N"/>
    <property type="match status" value="1"/>
</dbReference>
<evidence type="ECO:0000256" key="10">
    <source>
        <dbReference type="HAMAP-Rule" id="MF_00685"/>
    </source>
</evidence>
<keyword evidence="13" id="KW-1185">Reference proteome</keyword>
<keyword evidence="9 10" id="KW-0119">Carbohydrate metabolism</keyword>
<dbReference type="CDD" id="cd11322">
    <property type="entry name" value="AmyAc_Glg_BE"/>
    <property type="match status" value="1"/>
</dbReference>
<evidence type="ECO:0000256" key="7">
    <source>
        <dbReference type="ARBA" id="ARBA00022679"/>
    </source>
</evidence>
<gene>
    <name evidence="10 12" type="primary">glgB</name>
    <name evidence="12" type="ORF">ACFOMF_06355</name>
</gene>
<evidence type="ECO:0000259" key="11">
    <source>
        <dbReference type="SMART" id="SM00642"/>
    </source>
</evidence>
<evidence type="ECO:0000256" key="3">
    <source>
        <dbReference type="ARBA" id="ARBA00004964"/>
    </source>
</evidence>
<dbReference type="GO" id="GO:0003844">
    <property type="term" value="F:1,4-alpha-glucan branching enzyme activity"/>
    <property type="evidence" value="ECO:0007669"/>
    <property type="project" value="UniProtKB-EC"/>
</dbReference>
<sequence length="737" mass="82940">MTDRPAVTLSGTSLLPRDSEVDKLVRGVHGDPFSILGPHADGDGVVIRAYLPNALGVEVLARDSDEVLSSMDQGQVPGLFFARLDRPQPYRLSIRWAGGAQVTEDPYSFGPLLGEMDIYLFSEGNHRYMGKVYGAQVTEVDGVPGVRFAVWAPNARRISVVGNFNSWDGRRHPMRHRLPAGVWELFIPRLEPGEPYKYEILGQYGMLPLRADPVALATEMPPGTASVVAAPLEHQWSDQAWMDTRAARQSVEAPISIYELHAGSWRRDGGDEGRLYNWHELAERLIPYVQEMGFTHIELMPIMEHPFGGSWGYQPLSQFAPTARYGSPQDFAAFIDACHQAGIGVILDWVPAHFPTDVHGLGDFDGTALYEYAHPFEGFHQDWDTFIYNLGRTEVHGFMLASAVHWLREFHVDALRVDAVASMLYRDYSRKDGEWIPNRYGGRENLEAIDFLQHLNEVVALEAPGALVIAEESTAFPGVSKPVEQGGLGFSFKWNMGWMHDTLKYIQENPIHRTYHHDKMTFGMIYAYSEHFVLPISHDEVVHGKGSLIDKMPGDRWQKFANLRAYLSFMWTHPGKKLLFMGCEFGQWREWNHDRELDWFLLDEPDHCGAQKLLADLNSVYRQQPALHELDSDPKGFQWLIGDDRGNSVFAWLRRDSSGYPLLVVANFTPVIREGYGVGVPRAGGWLEIFNSDAECYGGSNVGNGGWLEAVEEENHGQPATLSLTLPPLSVVILRPQ</sequence>
<evidence type="ECO:0000313" key="13">
    <source>
        <dbReference type="Proteomes" id="UP001595630"/>
    </source>
</evidence>
<dbReference type="CDD" id="cd02855">
    <property type="entry name" value="E_set_GBE_prok_N"/>
    <property type="match status" value="1"/>
</dbReference>
<keyword evidence="8 10" id="KW-0320">Glycogen biosynthesis</keyword>
<dbReference type="SUPFAM" id="SSF51011">
    <property type="entry name" value="Glycosyl hydrolase domain"/>
    <property type="match status" value="1"/>
</dbReference>
<dbReference type="NCBIfam" id="NF008967">
    <property type="entry name" value="PRK12313.1"/>
    <property type="match status" value="1"/>
</dbReference>
<evidence type="ECO:0000256" key="6">
    <source>
        <dbReference type="ARBA" id="ARBA00022676"/>
    </source>
</evidence>
<dbReference type="EMBL" id="JBHRXZ010000016">
    <property type="protein sequence ID" value="MFC3607395.1"/>
    <property type="molecule type" value="Genomic_DNA"/>
</dbReference>
<proteinExistence type="inferred from homology"/>
<feature type="domain" description="Glycosyl hydrolase family 13 catalytic" evidence="11">
    <location>
        <begin position="259"/>
        <end position="628"/>
    </location>
</feature>
<dbReference type="Pfam" id="PF00128">
    <property type="entry name" value="Alpha-amylase"/>
    <property type="match status" value="1"/>
</dbReference>
<keyword evidence="5 10" id="KW-0321">Glycogen metabolism</keyword>
<comment type="pathway">
    <text evidence="3 10">Glycan biosynthesis; glycogen biosynthesis.</text>
</comment>
<name>A0ABV7T509_9GAMM</name>
<organism evidence="12 13">
    <name type="scientific">Stutzerimonas tarimensis</name>
    <dbReference type="NCBI Taxonomy" id="1507735"/>
    <lineage>
        <taxon>Bacteria</taxon>
        <taxon>Pseudomonadati</taxon>
        <taxon>Pseudomonadota</taxon>
        <taxon>Gammaproteobacteria</taxon>
        <taxon>Pseudomonadales</taxon>
        <taxon>Pseudomonadaceae</taxon>
        <taxon>Stutzerimonas</taxon>
    </lineage>
</organism>
<evidence type="ECO:0000256" key="4">
    <source>
        <dbReference type="ARBA" id="ARBA00009000"/>
    </source>
</evidence>
<dbReference type="Pfam" id="PF02922">
    <property type="entry name" value="CBM_48"/>
    <property type="match status" value="1"/>
</dbReference>
<dbReference type="SMART" id="SM00642">
    <property type="entry name" value="Aamy"/>
    <property type="match status" value="1"/>
</dbReference>
<feature type="active site" description="Nucleophile" evidence="10">
    <location>
        <position position="418"/>
    </location>
</feature>
<dbReference type="Proteomes" id="UP001595630">
    <property type="component" value="Unassembled WGS sequence"/>
</dbReference>
<dbReference type="Gene3D" id="2.60.40.1180">
    <property type="entry name" value="Golgi alpha-mannosidase II"/>
    <property type="match status" value="1"/>
</dbReference>
<dbReference type="PANTHER" id="PTHR43651">
    <property type="entry name" value="1,4-ALPHA-GLUCAN-BRANCHING ENZYME"/>
    <property type="match status" value="1"/>
</dbReference>
<evidence type="ECO:0000256" key="2">
    <source>
        <dbReference type="ARBA" id="ARBA00002953"/>
    </source>
</evidence>
<dbReference type="NCBIfam" id="TIGR01515">
    <property type="entry name" value="branching_enzym"/>
    <property type="match status" value="1"/>
</dbReference>
<dbReference type="HAMAP" id="MF_00685">
    <property type="entry name" value="GlgB"/>
    <property type="match status" value="1"/>
</dbReference>
<dbReference type="InterPro" id="IPR006047">
    <property type="entry name" value="GH13_cat_dom"/>
</dbReference>
<dbReference type="SUPFAM" id="SSF81296">
    <property type="entry name" value="E set domains"/>
    <property type="match status" value="2"/>
</dbReference>
<dbReference type="Pfam" id="PF02806">
    <property type="entry name" value="Alpha-amylase_C"/>
    <property type="match status" value="1"/>
</dbReference>
<keyword evidence="6 10" id="KW-0328">Glycosyltransferase</keyword>
<dbReference type="RefSeq" id="WP_386362457.1">
    <property type="nucleotide sequence ID" value="NZ_JBHRXZ010000016.1"/>
</dbReference>
<dbReference type="InterPro" id="IPR013780">
    <property type="entry name" value="Glyco_hydro_b"/>
</dbReference>
<comment type="caution">
    <text evidence="12">The sequence shown here is derived from an EMBL/GenBank/DDBJ whole genome shotgun (WGS) entry which is preliminary data.</text>
</comment>
<dbReference type="InterPro" id="IPR014756">
    <property type="entry name" value="Ig_E-set"/>
</dbReference>
<keyword evidence="7 10" id="KW-0808">Transferase</keyword>
<dbReference type="NCBIfam" id="NF003811">
    <property type="entry name" value="PRK05402.1"/>
    <property type="match status" value="1"/>
</dbReference>
<dbReference type="PANTHER" id="PTHR43651:SF3">
    <property type="entry name" value="1,4-ALPHA-GLUCAN-BRANCHING ENZYME"/>
    <property type="match status" value="1"/>
</dbReference>
<reference evidence="13" key="1">
    <citation type="journal article" date="2019" name="Int. J. Syst. Evol. Microbiol.">
        <title>The Global Catalogue of Microorganisms (GCM) 10K type strain sequencing project: providing services to taxonomists for standard genome sequencing and annotation.</title>
        <authorList>
            <consortium name="The Broad Institute Genomics Platform"/>
            <consortium name="The Broad Institute Genome Sequencing Center for Infectious Disease"/>
            <person name="Wu L."/>
            <person name="Ma J."/>
        </authorList>
    </citation>
    <scope>NUCLEOTIDE SEQUENCE [LARGE SCALE GENOMIC DNA]</scope>
    <source>
        <strain evidence="13">KCTC 42447</strain>
    </source>
</reference>
<evidence type="ECO:0000256" key="8">
    <source>
        <dbReference type="ARBA" id="ARBA00023056"/>
    </source>
</evidence>